<reference evidence="1 2" key="1">
    <citation type="journal article" date="2023" name="G3 (Bethesda)">
        <title>A chromosome-length genome assembly and annotation of blackberry (Rubus argutus, cv. 'Hillquist').</title>
        <authorList>
            <person name="Bruna T."/>
            <person name="Aryal R."/>
            <person name="Dudchenko O."/>
            <person name="Sargent D.J."/>
            <person name="Mead D."/>
            <person name="Buti M."/>
            <person name="Cavallini A."/>
            <person name="Hytonen T."/>
            <person name="Andres J."/>
            <person name="Pham M."/>
            <person name="Weisz D."/>
            <person name="Mascagni F."/>
            <person name="Usai G."/>
            <person name="Natali L."/>
            <person name="Bassil N."/>
            <person name="Fernandez G.E."/>
            <person name="Lomsadze A."/>
            <person name="Armour M."/>
            <person name="Olukolu B."/>
            <person name="Poorten T."/>
            <person name="Britton C."/>
            <person name="Davik J."/>
            <person name="Ashrafi H."/>
            <person name="Aiden E.L."/>
            <person name="Borodovsky M."/>
            <person name="Worthington M."/>
        </authorList>
    </citation>
    <scope>NUCLEOTIDE SEQUENCE [LARGE SCALE GENOMIC DNA]</scope>
    <source>
        <strain evidence="1">PI 553951</strain>
    </source>
</reference>
<proteinExistence type="predicted"/>
<evidence type="ECO:0000313" key="1">
    <source>
        <dbReference type="EMBL" id="KAK9932081.1"/>
    </source>
</evidence>
<gene>
    <name evidence="1" type="ORF">M0R45_019331</name>
</gene>
<comment type="caution">
    <text evidence="1">The sequence shown here is derived from an EMBL/GenBank/DDBJ whole genome shotgun (WGS) entry which is preliminary data.</text>
</comment>
<accession>A0AAW1X7H5</accession>
<dbReference type="AlphaFoldDB" id="A0AAW1X7H5"/>
<dbReference type="Proteomes" id="UP001457282">
    <property type="component" value="Unassembled WGS sequence"/>
</dbReference>
<protein>
    <submittedName>
        <fullName evidence="1">Uncharacterized protein</fullName>
    </submittedName>
</protein>
<dbReference type="EMBL" id="JBEDUW010000004">
    <property type="protein sequence ID" value="KAK9932081.1"/>
    <property type="molecule type" value="Genomic_DNA"/>
</dbReference>
<keyword evidence="2" id="KW-1185">Reference proteome</keyword>
<name>A0AAW1X7H5_RUBAR</name>
<organism evidence="1 2">
    <name type="scientific">Rubus argutus</name>
    <name type="common">Southern blackberry</name>
    <dbReference type="NCBI Taxonomy" id="59490"/>
    <lineage>
        <taxon>Eukaryota</taxon>
        <taxon>Viridiplantae</taxon>
        <taxon>Streptophyta</taxon>
        <taxon>Embryophyta</taxon>
        <taxon>Tracheophyta</taxon>
        <taxon>Spermatophyta</taxon>
        <taxon>Magnoliopsida</taxon>
        <taxon>eudicotyledons</taxon>
        <taxon>Gunneridae</taxon>
        <taxon>Pentapetalae</taxon>
        <taxon>rosids</taxon>
        <taxon>fabids</taxon>
        <taxon>Rosales</taxon>
        <taxon>Rosaceae</taxon>
        <taxon>Rosoideae</taxon>
        <taxon>Rosoideae incertae sedis</taxon>
        <taxon>Rubus</taxon>
    </lineage>
</organism>
<evidence type="ECO:0000313" key="2">
    <source>
        <dbReference type="Proteomes" id="UP001457282"/>
    </source>
</evidence>
<sequence length="113" mass="12089">MPSTPHHLLHRASITTPPSLEACSGYGSPTQHPSLYTSTPVINTQKQDPICSQSRRCTFCPPSPLSSLVAVPIASAKSSSLASSSNPDTAATSRFLSSSVLLYHHKFRPRRSA</sequence>